<proteinExistence type="predicted"/>
<organism evidence="1">
    <name type="scientific">marine metagenome</name>
    <dbReference type="NCBI Taxonomy" id="408172"/>
    <lineage>
        <taxon>unclassified sequences</taxon>
        <taxon>metagenomes</taxon>
        <taxon>ecological metagenomes</taxon>
    </lineage>
</organism>
<dbReference type="AlphaFoldDB" id="A0A381S9V0"/>
<dbReference type="Pfam" id="PF06258">
    <property type="entry name" value="Mito_fiss_Elm1"/>
    <property type="match status" value="1"/>
</dbReference>
<accession>A0A381S9V0</accession>
<dbReference type="EMBL" id="UINC01002765">
    <property type="protein sequence ID" value="SVA00078.1"/>
    <property type="molecule type" value="Genomic_DNA"/>
</dbReference>
<evidence type="ECO:0000313" key="1">
    <source>
        <dbReference type="EMBL" id="SVA00078.1"/>
    </source>
</evidence>
<name>A0A381S9V0_9ZZZZ</name>
<protein>
    <submittedName>
        <fullName evidence="1">Uncharacterized protein</fullName>
    </submittedName>
</protein>
<gene>
    <name evidence="1" type="ORF">METZ01_LOCUS52932</name>
</gene>
<sequence length="312" mass="34746">MYWMAKYRAIKVEEVPLRLRAGILSRQILPVWIRRSMDPLHALDWAYALDYPTDPPDLIVSAGGNTAFANVLLQRRFGVPNIFIGSGRRLGGDIFSVHLTLEPTGGGTNVVMTLSPSNVDALEVAEAGRSWRQEAVSWDKQLFCLACGGNGAGIRYRVQDWTRLGIWMTRVASEFDIRWLVSTSRRTTSTGESALRAAIAPNALAYAVWWHQNPEPIFHKLLGAADCNFVTHDSMSMINECISAERPLVVLEGGGGGPDMRYNNVLEKFTQLGFCRRLRVDAEFDRVPRLSAPASEYHNALVKEILGRLSIS</sequence>
<reference evidence="1" key="1">
    <citation type="submission" date="2018-05" db="EMBL/GenBank/DDBJ databases">
        <authorList>
            <person name="Lanie J.A."/>
            <person name="Ng W.-L."/>
            <person name="Kazmierczak K.M."/>
            <person name="Andrzejewski T.M."/>
            <person name="Davidsen T.M."/>
            <person name="Wayne K.J."/>
            <person name="Tettelin H."/>
            <person name="Glass J.I."/>
            <person name="Rusch D."/>
            <person name="Podicherti R."/>
            <person name="Tsui H.-C.T."/>
            <person name="Winkler M.E."/>
        </authorList>
    </citation>
    <scope>NUCLEOTIDE SEQUENCE</scope>
</reference>
<dbReference type="InterPro" id="IPR009367">
    <property type="entry name" value="Elm1-like"/>
</dbReference>